<reference evidence="1 2" key="1">
    <citation type="submission" date="2011-08" db="EMBL/GenBank/DDBJ databases">
        <authorList>
            <person name="Weinstock G."/>
            <person name="Sodergren E."/>
            <person name="Clifton S."/>
            <person name="Fulton L."/>
            <person name="Fulton B."/>
            <person name="Courtney L."/>
            <person name="Fronick C."/>
            <person name="Harrison M."/>
            <person name="Strong C."/>
            <person name="Farmer C."/>
            <person name="Delahaunty K."/>
            <person name="Markovic C."/>
            <person name="Hall O."/>
            <person name="Minx P."/>
            <person name="Tomlinson C."/>
            <person name="Mitreva M."/>
            <person name="Hou S."/>
            <person name="Chen J."/>
            <person name="Wollam A."/>
            <person name="Pepin K.H."/>
            <person name="Johnson M."/>
            <person name="Bhonagiri V."/>
            <person name="Zhang X."/>
            <person name="Suruliraj S."/>
            <person name="Warren W."/>
            <person name="Chinwalla A."/>
            <person name="Mardis E.R."/>
            <person name="Wilson R.K."/>
        </authorList>
    </citation>
    <scope>NUCLEOTIDE SEQUENCE [LARGE SCALE GENOMIC DNA]</scope>
    <source>
        <strain evidence="1 2">F0432</strain>
    </source>
</reference>
<dbReference type="Proteomes" id="UP000004750">
    <property type="component" value="Unassembled WGS sequence"/>
</dbReference>
<dbReference type="AlphaFoldDB" id="G9ZJQ0"/>
<comment type="caution">
    <text evidence="1">The sequence shown here is derived from an EMBL/GenBank/DDBJ whole genome shotgun (WGS) entry which is preliminary data.</text>
</comment>
<organism evidence="1 2">
    <name type="scientific">Cardiobacterium valvarum F0432</name>
    <dbReference type="NCBI Taxonomy" id="797473"/>
    <lineage>
        <taxon>Bacteria</taxon>
        <taxon>Pseudomonadati</taxon>
        <taxon>Pseudomonadota</taxon>
        <taxon>Gammaproteobacteria</taxon>
        <taxon>Cardiobacteriales</taxon>
        <taxon>Cardiobacteriaceae</taxon>
        <taxon>Cardiobacterium</taxon>
    </lineage>
</organism>
<name>G9ZJQ0_9GAMM</name>
<gene>
    <name evidence="1" type="ORF">HMPREF9080_03020</name>
</gene>
<evidence type="ECO:0000313" key="1">
    <source>
        <dbReference type="EMBL" id="EHM49580.1"/>
    </source>
</evidence>
<accession>G9ZJQ0</accession>
<evidence type="ECO:0000313" key="2">
    <source>
        <dbReference type="Proteomes" id="UP000004750"/>
    </source>
</evidence>
<dbReference type="EMBL" id="AGCM01000195">
    <property type="protein sequence ID" value="EHM49580.1"/>
    <property type="molecule type" value="Genomic_DNA"/>
</dbReference>
<protein>
    <submittedName>
        <fullName evidence="1">Uncharacterized protein</fullName>
    </submittedName>
</protein>
<sequence>MRAFKIFCWRRCRQRLYIVLLPWCVLHPELPNGVNTGFSDAHQANHPYSAHKKAEPAGSAFLQQGAV</sequence>
<dbReference type="HOGENOM" id="CLU_2804555_0_0_6"/>
<proteinExistence type="predicted"/>